<sequence>MARSECEHDFKFYRSKLADTRPQSAEYLDGIPRVHVPLTPCLDGTYLIRFTDGSNRPDHVHLRRSVNLMEKECTYRSWQDQRYRKTYFYQFEPVVRSVTIARHSKLKVPTIIVEDKDRGSRGRKPGPKPSHKRKQRRPGSVTSAPPTIAMTQ</sequence>
<accession>A0A225VCD9</accession>
<dbReference type="EMBL" id="NBNE01006356">
    <property type="protein sequence ID" value="OWZ02150.1"/>
    <property type="molecule type" value="Genomic_DNA"/>
</dbReference>
<gene>
    <name evidence="2" type="ORF">PHMEG_00026338</name>
</gene>
<comment type="caution">
    <text evidence="2">The sequence shown here is derived from an EMBL/GenBank/DDBJ whole genome shotgun (WGS) entry which is preliminary data.</text>
</comment>
<feature type="compositionally biased region" description="Basic residues" evidence="1">
    <location>
        <begin position="121"/>
        <end position="137"/>
    </location>
</feature>
<dbReference type="Proteomes" id="UP000198211">
    <property type="component" value="Unassembled WGS sequence"/>
</dbReference>
<dbReference type="STRING" id="4795.A0A225VCD9"/>
<name>A0A225VCD9_9STRA</name>
<protein>
    <submittedName>
        <fullName evidence="2">Uncharacterized protein</fullName>
    </submittedName>
</protein>
<proteinExistence type="predicted"/>
<organism evidence="2 3">
    <name type="scientific">Phytophthora megakarya</name>
    <dbReference type="NCBI Taxonomy" id="4795"/>
    <lineage>
        <taxon>Eukaryota</taxon>
        <taxon>Sar</taxon>
        <taxon>Stramenopiles</taxon>
        <taxon>Oomycota</taxon>
        <taxon>Peronosporomycetes</taxon>
        <taxon>Peronosporales</taxon>
        <taxon>Peronosporaceae</taxon>
        <taxon>Phytophthora</taxon>
    </lineage>
</organism>
<feature type="compositionally biased region" description="Polar residues" evidence="1">
    <location>
        <begin position="140"/>
        <end position="152"/>
    </location>
</feature>
<reference evidence="3" key="1">
    <citation type="submission" date="2017-03" db="EMBL/GenBank/DDBJ databases">
        <title>Phytopthora megakarya and P. palmivora, two closely related causual agents of cacao black pod achieved similar genome size and gene model numbers by different mechanisms.</title>
        <authorList>
            <person name="Ali S."/>
            <person name="Shao J."/>
            <person name="Larry D.J."/>
            <person name="Kronmiller B."/>
            <person name="Shen D."/>
            <person name="Strem M.D."/>
            <person name="Melnick R.L."/>
            <person name="Guiltinan M.J."/>
            <person name="Tyler B.M."/>
            <person name="Meinhardt L.W."/>
            <person name="Bailey B.A."/>
        </authorList>
    </citation>
    <scope>NUCLEOTIDE SEQUENCE [LARGE SCALE GENOMIC DNA]</scope>
    <source>
        <strain evidence="3">zdho120</strain>
    </source>
</reference>
<evidence type="ECO:0000256" key="1">
    <source>
        <dbReference type="SAM" id="MobiDB-lite"/>
    </source>
</evidence>
<feature type="region of interest" description="Disordered" evidence="1">
    <location>
        <begin position="112"/>
        <end position="152"/>
    </location>
</feature>
<dbReference type="AlphaFoldDB" id="A0A225VCD9"/>
<evidence type="ECO:0000313" key="3">
    <source>
        <dbReference type="Proteomes" id="UP000198211"/>
    </source>
</evidence>
<evidence type="ECO:0000313" key="2">
    <source>
        <dbReference type="EMBL" id="OWZ02150.1"/>
    </source>
</evidence>
<keyword evidence="3" id="KW-1185">Reference proteome</keyword>